<dbReference type="EMBL" id="CAJNOC010006678">
    <property type="protein sequence ID" value="CAF1083144.1"/>
    <property type="molecule type" value="Genomic_DNA"/>
</dbReference>
<keyword evidence="1" id="KW-0812">Transmembrane</keyword>
<evidence type="ECO:0000313" key="3">
    <source>
        <dbReference type="Proteomes" id="UP000663879"/>
    </source>
</evidence>
<evidence type="ECO:0000313" key="2">
    <source>
        <dbReference type="EMBL" id="CAF1083144.1"/>
    </source>
</evidence>
<reference evidence="2" key="1">
    <citation type="submission" date="2021-02" db="EMBL/GenBank/DDBJ databases">
        <authorList>
            <person name="Nowell W R."/>
        </authorList>
    </citation>
    <scope>NUCLEOTIDE SEQUENCE</scope>
    <source>
        <strain evidence="2">Ploen Becks lab</strain>
    </source>
</reference>
<evidence type="ECO:0000256" key="1">
    <source>
        <dbReference type="SAM" id="Phobius"/>
    </source>
</evidence>
<comment type="caution">
    <text evidence="2">The sequence shown here is derived from an EMBL/GenBank/DDBJ whole genome shotgun (WGS) entry which is preliminary data.</text>
</comment>
<keyword evidence="1" id="KW-1133">Transmembrane helix</keyword>
<proteinExistence type="predicted"/>
<feature type="transmembrane region" description="Helical" evidence="1">
    <location>
        <begin position="100"/>
        <end position="119"/>
    </location>
</feature>
<keyword evidence="1" id="KW-0472">Membrane</keyword>
<dbReference type="OrthoDB" id="2148986at2759"/>
<name>A0A814MV00_9BILA</name>
<dbReference type="Proteomes" id="UP000663879">
    <property type="component" value="Unassembled WGS sequence"/>
</dbReference>
<sequence length="144" mass="16963">MKFLLTIVNFVTCYYNHRKLSKYYLPNLDLFKDSIHPGPRIAFLLFLMLIGAPNPFTKLFSDNYFLTKMGQFSFGIYLWHPMCIQIVLNNSKLFTKEFDAILCVLGLSVLCGYLFYVFIEKPMMNLGNYFIQKVNSIDFYKIML</sequence>
<keyword evidence="3" id="KW-1185">Reference proteome</keyword>
<dbReference type="AlphaFoldDB" id="A0A814MV00"/>
<evidence type="ECO:0008006" key="4">
    <source>
        <dbReference type="Google" id="ProtNLM"/>
    </source>
</evidence>
<gene>
    <name evidence="2" type="ORF">OXX778_LOCUS20289</name>
</gene>
<organism evidence="2 3">
    <name type="scientific">Brachionus calyciflorus</name>
    <dbReference type="NCBI Taxonomy" id="104777"/>
    <lineage>
        <taxon>Eukaryota</taxon>
        <taxon>Metazoa</taxon>
        <taxon>Spiralia</taxon>
        <taxon>Gnathifera</taxon>
        <taxon>Rotifera</taxon>
        <taxon>Eurotatoria</taxon>
        <taxon>Monogononta</taxon>
        <taxon>Pseudotrocha</taxon>
        <taxon>Ploima</taxon>
        <taxon>Brachionidae</taxon>
        <taxon>Brachionus</taxon>
    </lineage>
</organism>
<protein>
    <recommendedName>
        <fullName evidence="4">Acyltransferase 3 domain-containing protein</fullName>
    </recommendedName>
</protein>
<feature type="transmembrane region" description="Helical" evidence="1">
    <location>
        <begin position="41"/>
        <end position="57"/>
    </location>
</feature>
<accession>A0A814MV00</accession>